<dbReference type="GO" id="GO:0005886">
    <property type="term" value="C:plasma membrane"/>
    <property type="evidence" value="ECO:0007669"/>
    <property type="project" value="UniProtKB-SubCell"/>
</dbReference>
<feature type="transmembrane region" description="Helical" evidence="6">
    <location>
        <begin position="328"/>
        <end position="349"/>
    </location>
</feature>
<dbReference type="InterPro" id="IPR036259">
    <property type="entry name" value="MFS_trans_sf"/>
</dbReference>
<keyword evidence="4 6" id="KW-1133">Transmembrane helix</keyword>
<dbReference type="AlphaFoldDB" id="A0A2W5S8N0"/>
<reference evidence="8 9" key="1">
    <citation type="submission" date="2017-08" db="EMBL/GenBank/DDBJ databases">
        <title>Infants hospitalized years apart are colonized by the same room-sourced microbial strains.</title>
        <authorList>
            <person name="Brooks B."/>
            <person name="Olm M.R."/>
            <person name="Firek B.A."/>
            <person name="Baker R."/>
            <person name="Thomas B.C."/>
            <person name="Morowitz M.J."/>
            <person name="Banfield J.F."/>
        </authorList>
    </citation>
    <scope>NUCLEOTIDE SEQUENCE [LARGE SCALE GENOMIC DNA]</scope>
    <source>
        <strain evidence="8">S2_003_000_R2_11</strain>
    </source>
</reference>
<dbReference type="EMBL" id="QFQS01000007">
    <property type="protein sequence ID" value="PZQ95475.1"/>
    <property type="molecule type" value="Genomic_DNA"/>
</dbReference>
<evidence type="ECO:0000259" key="7">
    <source>
        <dbReference type="PROSITE" id="PS50850"/>
    </source>
</evidence>
<feature type="transmembrane region" description="Helical" evidence="6">
    <location>
        <begin position="239"/>
        <end position="257"/>
    </location>
</feature>
<dbReference type="Proteomes" id="UP000248975">
    <property type="component" value="Unassembled WGS sequence"/>
</dbReference>
<evidence type="ECO:0000313" key="9">
    <source>
        <dbReference type="Proteomes" id="UP000248975"/>
    </source>
</evidence>
<dbReference type="GO" id="GO:0022857">
    <property type="term" value="F:transmembrane transporter activity"/>
    <property type="evidence" value="ECO:0007669"/>
    <property type="project" value="InterPro"/>
</dbReference>
<evidence type="ECO:0000256" key="5">
    <source>
        <dbReference type="ARBA" id="ARBA00023136"/>
    </source>
</evidence>
<evidence type="ECO:0000256" key="4">
    <source>
        <dbReference type="ARBA" id="ARBA00022989"/>
    </source>
</evidence>
<keyword evidence="2" id="KW-1003">Cell membrane</keyword>
<evidence type="ECO:0000256" key="3">
    <source>
        <dbReference type="ARBA" id="ARBA00022692"/>
    </source>
</evidence>
<dbReference type="Gene3D" id="1.20.1250.20">
    <property type="entry name" value="MFS general substrate transporter like domains"/>
    <property type="match status" value="1"/>
</dbReference>
<comment type="subcellular location">
    <subcellularLocation>
        <location evidence="1">Cell membrane</location>
        <topology evidence="1">Multi-pass membrane protein</topology>
    </subcellularLocation>
</comment>
<sequence>MIVHLALALGGFAIGTSEFAAMSLLPYFSRDLGINEATASHVISAYALGVVIGAPVLAVLGARMSRRLLLIVLMLAYAVTNLFSALADSYGQMMAARFLSGLPHGAYFGVGALVAASVVPISQRNKAVARMLIGLTVATVIGVPFANILGQTLGWRWGFGIVAVLAVMTAVAVFLRAPKDAPRRDINPLSELAALGNRQVLLTLATAAIGFGGFFAVYTYVASTLIEVTGSGEASVPPVLALMGIGMTLGTLLAGWGADRNANAAAWTILTGSVILMALYPSTVSSVWMMTLVLFGIGLTGGFATILQTRLMDVAGNAQTMAAAMNHSAFNAANALGPFLASIFVAAGYGFPVSGYVGAALCATGMIVYGITLWDARRSQAALSAASPSR</sequence>
<dbReference type="InterPro" id="IPR020846">
    <property type="entry name" value="MFS_dom"/>
</dbReference>
<gene>
    <name evidence="8" type="ORF">DI533_19385</name>
</gene>
<dbReference type="InterPro" id="IPR050189">
    <property type="entry name" value="MFS_Efflux_Transporters"/>
</dbReference>
<dbReference type="PANTHER" id="PTHR43124">
    <property type="entry name" value="PURINE EFFLUX PUMP PBUE"/>
    <property type="match status" value="1"/>
</dbReference>
<feature type="transmembrane region" description="Helical" evidence="6">
    <location>
        <begin position="155"/>
        <end position="175"/>
    </location>
</feature>
<feature type="transmembrane region" description="Helical" evidence="6">
    <location>
        <begin position="355"/>
        <end position="374"/>
    </location>
</feature>
<feature type="transmembrane region" description="Helical" evidence="6">
    <location>
        <begin position="68"/>
        <end position="86"/>
    </location>
</feature>
<evidence type="ECO:0000256" key="1">
    <source>
        <dbReference type="ARBA" id="ARBA00004651"/>
    </source>
</evidence>
<organism evidence="8 9">
    <name type="scientific">Cereibacter sphaeroides</name>
    <name type="common">Rhodobacter sphaeroides</name>
    <dbReference type="NCBI Taxonomy" id="1063"/>
    <lineage>
        <taxon>Bacteria</taxon>
        <taxon>Pseudomonadati</taxon>
        <taxon>Pseudomonadota</taxon>
        <taxon>Alphaproteobacteria</taxon>
        <taxon>Rhodobacterales</taxon>
        <taxon>Paracoccaceae</taxon>
        <taxon>Cereibacter</taxon>
    </lineage>
</organism>
<keyword evidence="3 6" id="KW-0812">Transmembrane</keyword>
<feature type="transmembrane region" description="Helical" evidence="6">
    <location>
        <begin position="98"/>
        <end position="119"/>
    </location>
</feature>
<feature type="transmembrane region" description="Helical" evidence="6">
    <location>
        <begin position="264"/>
        <end position="281"/>
    </location>
</feature>
<feature type="transmembrane region" description="Helical" evidence="6">
    <location>
        <begin position="200"/>
        <end position="219"/>
    </location>
</feature>
<evidence type="ECO:0000256" key="6">
    <source>
        <dbReference type="SAM" id="Phobius"/>
    </source>
</evidence>
<evidence type="ECO:0000256" key="2">
    <source>
        <dbReference type="ARBA" id="ARBA00022475"/>
    </source>
</evidence>
<dbReference type="PROSITE" id="PS50850">
    <property type="entry name" value="MFS"/>
    <property type="match status" value="1"/>
</dbReference>
<dbReference type="Pfam" id="PF07690">
    <property type="entry name" value="MFS_1"/>
    <property type="match status" value="1"/>
</dbReference>
<name>A0A2W5S8N0_CERSP</name>
<evidence type="ECO:0000313" key="8">
    <source>
        <dbReference type="EMBL" id="PZQ95475.1"/>
    </source>
</evidence>
<protein>
    <submittedName>
        <fullName evidence="8">MFS transporter</fullName>
    </submittedName>
</protein>
<feature type="domain" description="Major facilitator superfamily (MFS) profile" evidence="7">
    <location>
        <begin position="3"/>
        <end position="377"/>
    </location>
</feature>
<feature type="transmembrane region" description="Helical" evidence="6">
    <location>
        <begin position="131"/>
        <end position="149"/>
    </location>
</feature>
<feature type="transmembrane region" description="Helical" evidence="6">
    <location>
        <begin position="287"/>
        <end position="307"/>
    </location>
</feature>
<proteinExistence type="predicted"/>
<accession>A0A2W5S8N0</accession>
<dbReference type="InterPro" id="IPR011701">
    <property type="entry name" value="MFS"/>
</dbReference>
<dbReference type="CDD" id="cd17324">
    <property type="entry name" value="MFS_NepI_like"/>
    <property type="match status" value="1"/>
</dbReference>
<dbReference type="SUPFAM" id="SSF103473">
    <property type="entry name" value="MFS general substrate transporter"/>
    <property type="match status" value="1"/>
</dbReference>
<dbReference type="PANTHER" id="PTHR43124:SF3">
    <property type="entry name" value="CHLORAMPHENICOL EFFLUX PUMP RV0191"/>
    <property type="match status" value="1"/>
</dbReference>
<keyword evidence="5 6" id="KW-0472">Membrane</keyword>
<feature type="transmembrane region" description="Helical" evidence="6">
    <location>
        <begin position="43"/>
        <end position="61"/>
    </location>
</feature>
<comment type="caution">
    <text evidence="8">The sequence shown here is derived from an EMBL/GenBank/DDBJ whole genome shotgun (WGS) entry which is preliminary data.</text>
</comment>